<evidence type="ECO:0000256" key="1">
    <source>
        <dbReference type="ARBA" id="ARBA00022737"/>
    </source>
</evidence>
<dbReference type="InterPro" id="IPR050745">
    <property type="entry name" value="Multifunctional_regulatory"/>
</dbReference>
<dbReference type="HOGENOM" id="CLU_1938661_0_0_1"/>
<keyword evidence="5" id="KW-1185">Reference proteome</keyword>
<reference evidence="4 5" key="2">
    <citation type="journal article" date="2014" name="Proc. Natl. Acad. Sci. U.S.A.">
        <title>Trajectory and genomic determinants of fungal-pathogen speciation and host adaptation.</title>
        <authorList>
            <person name="Hu X."/>
            <person name="Xiao G."/>
            <person name="Zheng P."/>
            <person name="Shang Y."/>
            <person name="Su Y."/>
            <person name="Zhang X."/>
            <person name="Liu X."/>
            <person name="Zhan S."/>
            <person name="St Leger R.J."/>
            <person name="Wang C."/>
        </authorList>
    </citation>
    <scope>GENOME REANNOTATION</scope>
    <source>
        <strain evidence="5">ARSEF 23 / ATCC MYA-3075</strain>
    </source>
</reference>
<dbReference type="PANTHER" id="PTHR24189:SF50">
    <property type="entry name" value="ANKYRIN REPEAT AND SOCS BOX PROTEIN 2"/>
    <property type="match status" value="1"/>
</dbReference>
<evidence type="ECO:0000313" key="4">
    <source>
        <dbReference type="EMBL" id="EFZ03999.2"/>
    </source>
</evidence>
<dbReference type="PROSITE" id="PS50088">
    <property type="entry name" value="ANK_REPEAT"/>
    <property type="match status" value="1"/>
</dbReference>
<keyword evidence="1" id="KW-0677">Repeat</keyword>
<evidence type="ECO:0000256" key="2">
    <source>
        <dbReference type="ARBA" id="ARBA00023043"/>
    </source>
</evidence>
<proteinExistence type="predicted"/>
<dbReference type="Gene3D" id="1.25.40.20">
    <property type="entry name" value="Ankyrin repeat-containing domain"/>
    <property type="match status" value="1"/>
</dbReference>
<dbReference type="InterPro" id="IPR002110">
    <property type="entry name" value="Ankyrin_rpt"/>
</dbReference>
<dbReference type="SUPFAM" id="SSF48403">
    <property type="entry name" value="Ankyrin repeat"/>
    <property type="match status" value="1"/>
</dbReference>
<dbReference type="PANTHER" id="PTHR24189">
    <property type="entry name" value="MYOTROPHIN"/>
    <property type="match status" value="1"/>
</dbReference>
<gene>
    <name evidence="4" type="ORF">MAA_01073</name>
</gene>
<dbReference type="Proteomes" id="UP000002498">
    <property type="component" value="Unassembled WGS sequence"/>
</dbReference>
<feature type="repeat" description="ANK" evidence="3">
    <location>
        <begin position="67"/>
        <end position="99"/>
    </location>
</feature>
<dbReference type="AlphaFoldDB" id="E9EM28"/>
<keyword evidence="2 3" id="KW-0040">ANK repeat</keyword>
<reference evidence="4 5" key="1">
    <citation type="journal article" date="2011" name="PLoS Genet.">
        <title>Genome sequencing and comparative transcriptomics of the model entomopathogenic fungi Metarhizium anisopliae and M. acridum.</title>
        <authorList>
            <person name="Gao Q."/>
            <person name="Jin K."/>
            <person name="Ying S.H."/>
            <person name="Zhang Y."/>
            <person name="Xiao G."/>
            <person name="Shang Y."/>
            <person name="Duan Z."/>
            <person name="Hu X."/>
            <person name="Xie X.Q."/>
            <person name="Zhou G."/>
            <person name="Peng G."/>
            <person name="Luo Z."/>
            <person name="Huang W."/>
            <person name="Wang B."/>
            <person name="Fang W."/>
            <person name="Wang S."/>
            <person name="Zhong Y."/>
            <person name="Ma L.J."/>
            <person name="St Leger R.J."/>
            <person name="Zhao G.P."/>
            <person name="Pei Y."/>
            <person name="Feng M.G."/>
            <person name="Xia Y."/>
            <person name="Wang C."/>
        </authorList>
    </citation>
    <scope>NUCLEOTIDE SEQUENCE [LARGE SCALE GENOMIC DNA]</scope>
    <source>
        <strain evidence="5">ARSEF 23 / ATCC MYA-3075</strain>
    </source>
</reference>
<organism evidence="4 5">
    <name type="scientific">Metarhizium robertsii (strain ARSEF 23 / ATCC MYA-3075)</name>
    <name type="common">Metarhizium anisopliae (strain ARSEF 23)</name>
    <dbReference type="NCBI Taxonomy" id="655844"/>
    <lineage>
        <taxon>Eukaryota</taxon>
        <taxon>Fungi</taxon>
        <taxon>Dikarya</taxon>
        <taxon>Ascomycota</taxon>
        <taxon>Pezizomycotina</taxon>
        <taxon>Sordariomycetes</taxon>
        <taxon>Hypocreomycetidae</taxon>
        <taxon>Hypocreales</taxon>
        <taxon>Clavicipitaceae</taxon>
        <taxon>Metarhizium</taxon>
    </lineage>
</organism>
<dbReference type="OrthoDB" id="341259at2759"/>
<sequence length="130" mass="14037">MIDAPILTQIITEYYANKGQTEGILEVFDLLVELGADVNGENSEGNNVFARRLLEHQDADVKVVDPNNNGSLDNAAVRGHRPLVELLAEKEADINQANTLGETPLCSAVPNYEIIRVLLETGAGILGGRL</sequence>
<dbReference type="RefSeq" id="XP_007817262.2">
    <property type="nucleotide sequence ID" value="XM_007819071.2"/>
</dbReference>
<evidence type="ECO:0000256" key="3">
    <source>
        <dbReference type="PROSITE-ProRule" id="PRU00023"/>
    </source>
</evidence>
<dbReference type="EMBL" id="ADNJ02000008">
    <property type="protein sequence ID" value="EFZ03999.2"/>
    <property type="molecule type" value="Genomic_DNA"/>
</dbReference>
<dbReference type="KEGG" id="maj:MAA_01073"/>
<comment type="caution">
    <text evidence="4">The sequence shown here is derived from an EMBL/GenBank/DDBJ whole genome shotgun (WGS) entry which is preliminary data.</text>
</comment>
<evidence type="ECO:0000313" key="5">
    <source>
        <dbReference type="Proteomes" id="UP000002498"/>
    </source>
</evidence>
<accession>E9EM28</accession>
<protein>
    <submittedName>
        <fullName evidence="4">Ankyrin repeat-containing domain protein</fullName>
    </submittedName>
</protein>
<dbReference type="GeneID" id="19255359"/>
<name>E9EM28_METRA</name>
<dbReference type="InterPro" id="IPR036770">
    <property type="entry name" value="Ankyrin_rpt-contain_sf"/>
</dbReference>
<dbReference type="Pfam" id="PF12796">
    <property type="entry name" value="Ank_2"/>
    <property type="match status" value="1"/>
</dbReference>